<reference evidence="15 16" key="1">
    <citation type="submission" date="2021-01" db="EMBL/GenBank/DDBJ databases">
        <title>Whole genome shotgun sequence of Catellatospora chokoriensis NBRC 107358.</title>
        <authorList>
            <person name="Komaki H."/>
            <person name="Tamura T."/>
        </authorList>
    </citation>
    <scope>NUCLEOTIDE SEQUENCE [LARGE SCALE GENOMIC DNA]</scope>
    <source>
        <strain evidence="15 16">NBRC 107358</strain>
    </source>
</reference>
<evidence type="ECO:0000256" key="4">
    <source>
        <dbReference type="ARBA" id="ARBA00012564"/>
    </source>
</evidence>
<evidence type="ECO:0000256" key="3">
    <source>
        <dbReference type="ARBA" id="ARBA00010136"/>
    </source>
</evidence>
<dbReference type="Pfam" id="PF01433">
    <property type="entry name" value="Peptidase_M1"/>
    <property type="match status" value="1"/>
</dbReference>
<keyword evidence="9" id="KW-0862">Zinc</keyword>
<dbReference type="InterPro" id="IPR001930">
    <property type="entry name" value="Peptidase_M1"/>
</dbReference>
<dbReference type="PROSITE" id="PS51257">
    <property type="entry name" value="PROKAR_LIPOPROTEIN"/>
    <property type="match status" value="1"/>
</dbReference>
<dbReference type="RefSeq" id="WP_239120911.1">
    <property type="nucleotide sequence ID" value="NZ_BAAALB010000003.1"/>
</dbReference>
<dbReference type="Proteomes" id="UP000619293">
    <property type="component" value="Unassembled WGS sequence"/>
</dbReference>
<organism evidence="15 16">
    <name type="scientific">Catellatospora chokoriensis</name>
    <dbReference type="NCBI Taxonomy" id="310353"/>
    <lineage>
        <taxon>Bacteria</taxon>
        <taxon>Bacillati</taxon>
        <taxon>Actinomycetota</taxon>
        <taxon>Actinomycetes</taxon>
        <taxon>Micromonosporales</taxon>
        <taxon>Micromonosporaceae</taxon>
        <taxon>Catellatospora</taxon>
    </lineage>
</organism>
<evidence type="ECO:0000313" key="15">
    <source>
        <dbReference type="EMBL" id="GIF93247.1"/>
    </source>
</evidence>
<evidence type="ECO:0000256" key="7">
    <source>
        <dbReference type="ARBA" id="ARBA00022723"/>
    </source>
</evidence>
<dbReference type="PRINTS" id="PR00756">
    <property type="entry name" value="ALADIPTASE"/>
</dbReference>
<keyword evidence="7" id="KW-0479">Metal-binding</keyword>
<dbReference type="InterPro" id="IPR027268">
    <property type="entry name" value="Peptidase_M4/M1_CTD_sf"/>
</dbReference>
<comment type="caution">
    <text evidence="15">The sequence shown here is derived from an EMBL/GenBank/DDBJ whole genome shotgun (WGS) entry which is preliminary data.</text>
</comment>
<evidence type="ECO:0000256" key="11">
    <source>
        <dbReference type="ARBA" id="ARBA00029811"/>
    </source>
</evidence>
<dbReference type="SUPFAM" id="SSF63737">
    <property type="entry name" value="Leukotriene A4 hydrolase N-terminal domain"/>
    <property type="match status" value="1"/>
</dbReference>
<evidence type="ECO:0000259" key="14">
    <source>
        <dbReference type="Pfam" id="PF01433"/>
    </source>
</evidence>
<dbReference type="InterPro" id="IPR050344">
    <property type="entry name" value="Peptidase_M1_aminopeptidases"/>
</dbReference>
<evidence type="ECO:0000256" key="2">
    <source>
        <dbReference type="ARBA" id="ARBA00001947"/>
    </source>
</evidence>
<evidence type="ECO:0000256" key="1">
    <source>
        <dbReference type="ARBA" id="ARBA00000098"/>
    </source>
</evidence>
<evidence type="ECO:0000313" key="16">
    <source>
        <dbReference type="Proteomes" id="UP000619293"/>
    </source>
</evidence>
<keyword evidence="6" id="KW-0645">Protease</keyword>
<evidence type="ECO:0000256" key="8">
    <source>
        <dbReference type="ARBA" id="ARBA00022801"/>
    </source>
</evidence>
<evidence type="ECO:0000256" key="9">
    <source>
        <dbReference type="ARBA" id="ARBA00022833"/>
    </source>
</evidence>
<gene>
    <name evidence="15" type="ORF">Cch02nite_66910</name>
</gene>
<dbReference type="Gene3D" id="2.60.40.1730">
    <property type="entry name" value="tricorn interacting facor f3 domain"/>
    <property type="match status" value="1"/>
</dbReference>
<evidence type="ECO:0000256" key="6">
    <source>
        <dbReference type="ARBA" id="ARBA00022670"/>
    </source>
</evidence>
<evidence type="ECO:0000256" key="5">
    <source>
        <dbReference type="ARBA" id="ARBA00015611"/>
    </source>
</evidence>
<keyword evidence="13" id="KW-0732">Signal</keyword>
<dbReference type="GO" id="GO:0006508">
    <property type="term" value="P:proteolysis"/>
    <property type="evidence" value="ECO:0007669"/>
    <property type="project" value="UniProtKB-KW"/>
</dbReference>
<comment type="catalytic activity">
    <reaction evidence="1">
        <text>Release of an N-terminal amino acid, Xaa-|-Yaa- from a peptide, amide or arylamide. Xaa is preferably Ala, but may be most amino acids including Pro (slow action). When a terminal hydrophobic residue is followed by a prolyl residue, the two may be released as an intact Xaa-Pro dipeptide.</text>
        <dbReference type="EC" id="3.4.11.2"/>
    </reaction>
</comment>
<name>A0A8J3K5P9_9ACTN</name>
<dbReference type="GO" id="GO:0008237">
    <property type="term" value="F:metallopeptidase activity"/>
    <property type="evidence" value="ECO:0007669"/>
    <property type="project" value="UniProtKB-KW"/>
</dbReference>
<dbReference type="CDD" id="cd09603">
    <property type="entry name" value="M1_APN_like"/>
    <property type="match status" value="1"/>
</dbReference>
<dbReference type="GO" id="GO:0016285">
    <property type="term" value="F:alanyl aminopeptidase activity"/>
    <property type="evidence" value="ECO:0007669"/>
    <property type="project" value="UniProtKB-EC"/>
</dbReference>
<dbReference type="InterPro" id="IPR042097">
    <property type="entry name" value="Aminopeptidase_N-like_N_sf"/>
</dbReference>
<accession>A0A8J3K5P9</accession>
<dbReference type="SUPFAM" id="SSF55486">
    <property type="entry name" value="Metalloproteases ('zincins'), catalytic domain"/>
    <property type="match status" value="1"/>
</dbReference>
<evidence type="ECO:0000256" key="13">
    <source>
        <dbReference type="SAM" id="SignalP"/>
    </source>
</evidence>
<dbReference type="InterPro" id="IPR014782">
    <property type="entry name" value="Peptidase_M1_dom"/>
</dbReference>
<keyword evidence="16" id="KW-1185">Reference proteome</keyword>
<dbReference type="EC" id="3.4.11.2" evidence="4"/>
<dbReference type="Gene3D" id="1.10.390.10">
    <property type="entry name" value="Neutral Protease Domain 2"/>
    <property type="match status" value="1"/>
</dbReference>
<dbReference type="AlphaFoldDB" id="A0A8J3K5P9"/>
<evidence type="ECO:0000256" key="10">
    <source>
        <dbReference type="ARBA" id="ARBA00023049"/>
    </source>
</evidence>
<proteinExistence type="inferred from homology"/>
<dbReference type="GO" id="GO:0008270">
    <property type="term" value="F:zinc ion binding"/>
    <property type="evidence" value="ECO:0007669"/>
    <property type="project" value="InterPro"/>
</dbReference>
<sequence length="491" mass="53453">MHTRTAIAVATLLTFLSGCTSGSSTPDTAASPAPAASSNGLTGEYAPFAAGLSRPVVDSQYPQHGTDALDVLHYGLELAWSPAERVLTGTATVHLRPTRDAESFSLDFKPYTITSLTVDGKPATGAVTKEKLVVQAPVKADALVTLVVGYRGKPSTTPWPTTTRGDNHPLGLTVSADGGLWTMQEPFGAFTWYPANDHPSDEALYDIAVTAPPGWSAIASGTPQGRQGDTFRYRSTVPVASYLTTLAVGKYEKATGTGPHGLPITYWYHADEASYLPMMQKTTEHLQWLEKHFGPYPFDSAGVVMVESPSAMETQQMVTMGDRFGQMGPRSFDGTLLHEWAHHWFGDAVTPADWSDFWLNEGWALYAQRLYEAETYPGEMSPAERIAQNRELDGTYRKQYGPPGKPNAAEFGNTCMYTCVAGMLRQLHQALGDDRFFALARGWVQDNLHTQQSRASFTAYVNRKTGHDFTALLDAWLDSPTTPAETGPLPS</sequence>
<feature type="chain" id="PRO_5039541578" description="Aminopeptidase N" evidence="13">
    <location>
        <begin position="23"/>
        <end position="491"/>
    </location>
</feature>
<feature type="domain" description="Peptidase M1 membrane alanine aminopeptidase" evidence="14">
    <location>
        <begin position="279"/>
        <end position="476"/>
    </location>
</feature>
<comment type="similarity">
    <text evidence="3">Belongs to the peptidase M1 family.</text>
</comment>
<dbReference type="PANTHER" id="PTHR11533">
    <property type="entry name" value="PROTEASE M1 ZINC METALLOPROTEASE"/>
    <property type="match status" value="1"/>
</dbReference>
<keyword evidence="8" id="KW-0378">Hydrolase</keyword>
<keyword evidence="10" id="KW-0482">Metalloprotease</keyword>
<dbReference type="EMBL" id="BONG01000059">
    <property type="protein sequence ID" value="GIF93247.1"/>
    <property type="molecule type" value="Genomic_DNA"/>
</dbReference>
<comment type="cofactor">
    <cofactor evidence="2">
        <name>Zn(2+)</name>
        <dbReference type="ChEBI" id="CHEBI:29105"/>
    </cofactor>
</comment>
<protein>
    <recommendedName>
        <fullName evidence="5">Aminopeptidase N</fullName>
        <ecNumber evidence="4">3.4.11.2</ecNumber>
    </recommendedName>
    <alternativeName>
        <fullName evidence="11">Alanine aminopeptidase</fullName>
    </alternativeName>
    <alternativeName>
        <fullName evidence="12">Lysyl aminopeptidase</fullName>
    </alternativeName>
</protein>
<feature type="signal peptide" evidence="13">
    <location>
        <begin position="1"/>
        <end position="22"/>
    </location>
</feature>
<evidence type="ECO:0000256" key="12">
    <source>
        <dbReference type="ARBA" id="ARBA00031533"/>
    </source>
</evidence>